<dbReference type="RefSeq" id="WP_192533247.1">
    <property type="nucleotide sequence ID" value="NZ_JACZHT010000001.1"/>
</dbReference>
<dbReference type="Gene3D" id="3.30.300.70">
    <property type="entry name" value="RimP-like superfamily, N-terminal"/>
    <property type="match status" value="1"/>
</dbReference>
<comment type="function">
    <text evidence="3">Required for maturation of 30S ribosomal subunits.</text>
</comment>
<dbReference type="SUPFAM" id="SSF75420">
    <property type="entry name" value="YhbC-like, N-terminal domain"/>
    <property type="match status" value="1"/>
</dbReference>
<feature type="region of interest" description="Disordered" evidence="4">
    <location>
        <begin position="170"/>
        <end position="224"/>
    </location>
</feature>
<dbReference type="CDD" id="cd01734">
    <property type="entry name" value="YlxS_C"/>
    <property type="match status" value="1"/>
</dbReference>
<comment type="caution">
    <text evidence="7">The sequence shown here is derived from an EMBL/GenBank/DDBJ whole genome shotgun (WGS) entry which is preliminary data.</text>
</comment>
<evidence type="ECO:0000256" key="2">
    <source>
        <dbReference type="ARBA" id="ARBA00022517"/>
    </source>
</evidence>
<comment type="similarity">
    <text evidence="3">Belongs to the RimP family.</text>
</comment>
<reference evidence="7" key="1">
    <citation type="submission" date="2020-10" db="EMBL/GenBank/DDBJ databases">
        <title>Genome sequence of the unusual species of purple photosynthetic bacteria, Phaeovibrio sulfidiphilus DSM 23193, type strain.</title>
        <authorList>
            <person name="Kyndt J.A."/>
            <person name="Meyer T.E."/>
        </authorList>
    </citation>
    <scope>NUCLEOTIDE SEQUENCE</scope>
    <source>
        <strain evidence="7">DSM 23193</strain>
    </source>
</reference>
<dbReference type="Pfam" id="PF17384">
    <property type="entry name" value="DUF150_C"/>
    <property type="match status" value="1"/>
</dbReference>
<dbReference type="InterPro" id="IPR003728">
    <property type="entry name" value="Ribosome_maturation_RimP"/>
</dbReference>
<evidence type="ECO:0000256" key="4">
    <source>
        <dbReference type="SAM" id="MobiDB-lite"/>
    </source>
</evidence>
<dbReference type="NCBIfam" id="NF000932">
    <property type="entry name" value="PRK00092.2-5"/>
    <property type="match status" value="1"/>
</dbReference>
<feature type="compositionally biased region" description="Acidic residues" evidence="4">
    <location>
        <begin position="173"/>
        <end position="215"/>
    </location>
</feature>
<dbReference type="EMBL" id="JACZHT010000001">
    <property type="protein sequence ID" value="MBE1236384.1"/>
    <property type="molecule type" value="Genomic_DNA"/>
</dbReference>
<dbReference type="InterPro" id="IPR028989">
    <property type="entry name" value="RimP_N"/>
</dbReference>
<dbReference type="Pfam" id="PF02576">
    <property type="entry name" value="RimP_N"/>
    <property type="match status" value="1"/>
</dbReference>
<proteinExistence type="inferred from homology"/>
<dbReference type="PANTHER" id="PTHR33867">
    <property type="entry name" value="RIBOSOME MATURATION FACTOR RIMP"/>
    <property type="match status" value="1"/>
</dbReference>
<evidence type="ECO:0000259" key="6">
    <source>
        <dbReference type="Pfam" id="PF17384"/>
    </source>
</evidence>
<sequence length="224" mass="24377">MGHLDKLLAPTLEYLGYDIVRVSLQGAGRTTLQVMAERQDGAPMTVADCETISRSLSALLDVEDPIPGTYDLEVSSPGLDRPLVRRRDYERFAGREARIETDRLINGQRRFRGVIEGIDEADMVAIRVPDAPEDQDPVRLVPFGAIIKAKLLMTDALIEEALRASKQAAADAGDVEGGEIEFDELELEDGDCDDTEFGDTDPDATDEDGDGDNDNDATTPAPGR</sequence>
<dbReference type="InterPro" id="IPR035956">
    <property type="entry name" value="RimP_N_sf"/>
</dbReference>
<dbReference type="GO" id="GO:0006412">
    <property type="term" value="P:translation"/>
    <property type="evidence" value="ECO:0007669"/>
    <property type="project" value="TreeGrafter"/>
</dbReference>
<dbReference type="SUPFAM" id="SSF74942">
    <property type="entry name" value="YhbC-like, C-terminal domain"/>
    <property type="match status" value="1"/>
</dbReference>
<feature type="domain" description="Ribosome maturation factor RimP N-terminal" evidence="5">
    <location>
        <begin position="7"/>
        <end position="80"/>
    </location>
</feature>
<gene>
    <name evidence="3 7" type="primary">rimP</name>
    <name evidence="7" type="ORF">IHV25_01780</name>
</gene>
<dbReference type="Proteomes" id="UP000631034">
    <property type="component" value="Unassembled WGS sequence"/>
</dbReference>
<dbReference type="AlphaFoldDB" id="A0A8J6YM63"/>
<evidence type="ECO:0000313" key="8">
    <source>
        <dbReference type="Proteomes" id="UP000631034"/>
    </source>
</evidence>
<protein>
    <recommendedName>
        <fullName evidence="3">Ribosome maturation factor RimP</fullName>
    </recommendedName>
</protein>
<organism evidence="7 8">
    <name type="scientific">Phaeovibrio sulfidiphilus</name>
    <dbReference type="NCBI Taxonomy" id="1220600"/>
    <lineage>
        <taxon>Bacteria</taxon>
        <taxon>Pseudomonadati</taxon>
        <taxon>Pseudomonadota</taxon>
        <taxon>Alphaproteobacteria</taxon>
        <taxon>Rhodospirillales</taxon>
        <taxon>Rhodospirillaceae</taxon>
        <taxon>Phaeovibrio</taxon>
    </lineage>
</organism>
<keyword evidence="2 3" id="KW-0690">Ribosome biogenesis</keyword>
<evidence type="ECO:0000256" key="1">
    <source>
        <dbReference type="ARBA" id="ARBA00022490"/>
    </source>
</evidence>
<evidence type="ECO:0000259" key="5">
    <source>
        <dbReference type="Pfam" id="PF02576"/>
    </source>
</evidence>
<dbReference type="GO" id="GO:0005829">
    <property type="term" value="C:cytosol"/>
    <property type="evidence" value="ECO:0007669"/>
    <property type="project" value="TreeGrafter"/>
</dbReference>
<name>A0A8J6YM63_9PROT</name>
<dbReference type="InterPro" id="IPR028998">
    <property type="entry name" value="RimP_C"/>
</dbReference>
<dbReference type="InterPro" id="IPR036847">
    <property type="entry name" value="RimP_C_sf"/>
</dbReference>
<comment type="subcellular location">
    <subcellularLocation>
        <location evidence="3">Cytoplasm</location>
    </subcellularLocation>
</comment>
<accession>A0A8J6YM63</accession>
<dbReference type="HAMAP" id="MF_01077">
    <property type="entry name" value="RimP"/>
    <property type="match status" value="1"/>
</dbReference>
<feature type="domain" description="Ribosome maturation factor RimP C-terminal" evidence="6">
    <location>
        <begin position="83"/>
        <end position="154"/>
    </location>
</feature>
<keyword evidence="1 3" id="KW-0963">Cytoplasm</keyword>
<keyword evidence="8" id="KW-1185">Reference proteome</keyword>
<dbReference type="PANTHER" id="PTHR33867:SF1">
    <property type="entry name" value="RIBOSOME MATURATION FACTOR RIMP"/>
    <property type="match status" value="1"/>
</dbReference>
<dbReference type="GO" id="GO:0000028">
    <property type="term" value="P:ribosomal small subunit assembly"/>
    <property type="evidence" value="ECO:0007669"/>
    <property type="project" value="TreeGrafter"/>
</dbReference>
<evidence type="ECO:0000256" key="3">
    <source>
        <dbReference type="HAMAP-Rule" id="MF_01077"/>
    </source>
</evidence>
<evidence type="ECO:0000313" key="7">
    <source>
        <dbReference type="EMBL" id="MBE1236384.1"/>
    </source>
</evidence>